<evidence type="ECO:0000313" key="1">
    <source>
        <dbReference type="EMBL" id="MFC6122489.1"/>
    </source>
</evidence>
<dbReference type="RefSeq" id="WP_107224807.1">
    <property type="nucleotide sequence ID" value="NZ_JBHSRG010000009.1"/>
</dbReference>
<sequence>MPATTPLQKAAFDAIDSLHFSQVVMSFIYGEPAAEWYPRIFGRINGLLQKTGITGKPAEITRHYLLAALEIHLSVDSNYFSNMDEYHKKTDAGGTPYNRTMHEQFAEYARNFSIAMLSKLARENGVGSEFLVGVTEELMNDKALALSTMPHLIRYRLTECCYALEYPDAPLGFYRELVSLGVIPCEKYSSKNDKIVKESGSELSLLFIRAGLLFEFKMLQRSLAVIISLKENGTIALPALDSRMPRPARKNIADYYKRIVDIWLLEAQPHSFAYFKCKDRASATNAERLLKNMSRFYFHKRMFGGTQGSWLGTLGAFDIEVSRWEEPGVAIYYEMNNKNTISDKVKSKLEDYNFIVSARSLYLRHKVIKKDSYSKIRYYRDLLMNQSCMFPWYLNDNSYYEMALKFEAGE</sequence>
<proteinExistence type="predicted"/>
<organism evidence="1 2">
    <name type="scientific">Citrobacter bitternis</name>
    <dbReference type="NCBI Taxonomy" id="1585982"/>
    <lineage>
        <taxon>Bacteria</taxon>
        <taxon>Pseudomonadati</taxon>
        <taxon>Pseudomonadota</taxon>
        <taxon>Gammaproteobacteria</taxon>
        <taxon>Enterobacterales</taxon>
        <taxon>Enterobacteriaceae</taxon>
        <taxon>Citrobacter</taxon>
    </lineage>
</organism>
<gene>
    <name evidence="1" type="ORF">ACFPZP_15650</name>
</gene>
<accession>A0ABW1Q0T1</accession>
<dbReference type="EMBL" id="JBHSRG010000009">
    <property type="protein sequence ID" value="MFC6122489.1"/>
    <property type="molecule type" value="Genomic_DNA"/>
</dbReference>
<protein>
    <submittedName>
        <fullName evidence="1">Uncharacterized protein</fullName>
    </submittedName>
</protein>
<reference evidence="2" key="1">
    <citation type="journal article" date="2019" name="Int. J. Syst. Evol. Microbiol.">
        <title>The Global Catalogue of Microorganisms (GCM) 10K type strain sequencing project: providing services to taxonomists for standard genome sequencing and annotation.</title>
        <authorList>
            <consortium name="The Broad Institute Genomics Platform"/>
            <consortium name="The Broad Institute Genome Sequencing Center for Infectious Disease"/>
            <person name="Wu L."/>
            <person name="Ma J."/>
        </authorList>
    </citation>
    <scope>NUCLEOTIDE SEQUENCE [LARGE SCALE GENOMIC DNA]</scope>
    <source>
        <strain evidence="2">JCM30009</strain>
    </source>
</reference>
<keyword evidence="2" id="KW-1185">Reference proteome</keyword>
<comment type="caution">
    <text evidence="1">The sequence shown here is derived from an EMBL/GenBank/DDBJ whole genome shotgun (WGS) entry which is preliminary data.</text>
</comment>
<evidence type="ECO:0000313" key="2">
    <source>
        <dbReference type="Proteomes" id="UP001596169"/>
    </source>
</evidence>
<dbReference type="Proteomes" id="UP001596169">
    <property type="component" value="Unassembled WGS sequence"/>
</dbReference>
<name>A0ABW1Q0T1_9ENTR</name>